<dbReference type="InterPro" id="IPR039672">
    <property type="entry name" value="MFS_2"/>
</dbReference>
<evidence type="ECO:0008006" key="6">
    <source>
        <dbReference type="Google" id="ProtNLM"/>
    </source>
</evidence>
<name>I1KTR4_SOYBN</name>
<accession>I1KTR4</accession>
<proteinExistence type="inferred from homology"/>
<evidence type="ECO:0000313" key="4">
    <source>
        <dbReference type="EnsemblPlants" id="KRH43576"/>
    </source>
</evidence>
<sequence>MYAAIFNVGWAATQVSHMSMVSCITLNSTSRVALASCRNAFTMVANLSLYAVALIVFSVINGKTHDDVENQYRWIAYLSIFIGCCFVGVFHLATKEPRLKVGVHGMVHARISWDYWFKRILYYQVALVYVLTRLVLNVSQAYLAFFVINDLQMAQSAKALVPALIYICSFVVSIALQEIAWTGRMLKAYYSAGCILWIFCGAVILLLTTNMSYVMYIVSVFIGIANALMMVTGVSMQNFLIGENLNGCAFVVGSLSFLDKISCGLALYVLQSNQTPGNNPIPLFSYKDWFGSCSCILCTSWGGSDLHHGFPQSFKVFDGTTISLAVSLIIIILLSLTYKGKWLYHTWRNFSCSDPLENSSSK</sequence>
<evidence type="ECO:0000256" key="1">
    <source>
        <dbReference type="ARBA" id="ARBA00008335"/>
    </source>
</evidence>
<keyword evidence="5" id="KW-1185">Reference proteome</keyword>
<comment type="similarity">
    <text evidence="1">Belongs to the major facilitator superfamily.</text>
</comment>
<evidence type="ECO:0000256" key="2">
    <source>
        <dbReference type="SAM" id="Phobius"/>
    </source>
</evidence>
<reference evidence="4" key="2">
    <citation type="submission" date="2018-02" db="UniProtKB">
        <authorList>
            <consortium name="EnsemblPlants"/>
        </authorList>
    </citation>
    <scope>IDENTIFICATION</scope>
    <source>
        <strain evidence="4">Williams 82</strain>
    </source>
</reference>
<feature type="transmembrane region" description="Helical" evidence="2">
    <location>
        <begin position="188"/>
        <end position="207"/>
    </location>
</feature>
<dbReference type="SUPFAM" id="SSF103473">
    <property type="entry name" value="MFS general substrate transporter"/>
    <property type="match status" value="1"/>
</dbReference>
<dbReference type="GO" id="GO:0015293">
    <property type="term" value="F:symporter activity"/>
    <property type="evidence" value="ECO:0007669"/>
    <property type="project" value="InterPro"/>
</dbReference>
<feature type="transmembrane region" description="Helical" evidence="2">
    <location>
        <begin position="40"/>
        <end position="60"/>
    </location>
</feature>
<dbReference type="EnsemblPlants" id="KRH43576">
    <property type="protein sequence ID" value="KRH43576"/>
    <property type="gene ID" value="GLYMA_08G158600"/>
</dbReference>
<evidence type="ECO:0000313" key="5">
    <source>
        <dbReference type="Proteomes" id="UP000008827"/>
    </source>
</evidence>
<feature type="transmembrane region" description="Helical" evidence="2">
    <location>
        <begin position="72"/>
        <end position="93"/>
    </location>
</feature>
<dbReference type="AlphaFoldDB" id="I1KTR4"/>
<dbReference type="Gramene" id="KRH43576">
    <property type="protein sequence ID" value="KRH43576"/>
    <property type="gene ID" value="GLYMA_08G158600"/>
</dbReference>
<reference evidence="3 4" key="1">
    <citation type="journal article" date="2010" name="Nature">
        <title>Genome sequence of the palaeopolyploid soybean.</title>
        <authorList>
            <person name="Schmutz J."/>
            <person name="Cannon S.B."/>
            <person name="Schlueter J."/>
            <person name="Ma J."/>
            <person name="Mitros T."/>
            <person name="Nelson W."/>
            <person name="Hyten D.L."/>
            <person name="Song Q."/>
            <person name="Thelen J.J."/>
            <person name="Cheng J."/>
            <person name="Xu D."/>
            <person name="Hellsten U."/>
            <person name="May G.D."/>
            <person name="Yu Y."/>
            <person name="Sakurai T."/>
            <person name="Umezawa T."/>
            <person name="Bhattacharyya M.K."/>
            <person name="Sandhu D."/>
            <person name="Valliyodan B."/>
            <person name="Lindquist E."/>
            <person name="Peto M."/>
            <person name="Grant D."/>
            <person name="Shu S."/>
            <person name="Goodstein D."/>
            <person name="Barry K."/>
            <person name="Futrell-Griggs M."/>
            <person name="Abernathy B."/>
            <person name="Du J."/>
            <person name="Tian Z."/>
            <person name="Zhu L."/>
            <person name="Gill N."/>
            <person name="Joshi T."/>
            <person name="Libault M."/>
            <person name="Sethuraman A."/>
            <person name="Zhang X.-C."/>
            <person name="Shinozaki K."/>
            <person name="Nguyen H.T."/>
            <person name="Wing R.A."/>
            <person name="Cregan P."/>
            <person name="Specht J."/>
            <person name="Grimwood J."/>
            <person name="Rokhsar D."/>
            <person name="Stacey G."/>
            <person name="Shoemaker R.C."/>
            <person name="Jackson S.A."/>
        </authorList>
    </citation>
    <scope>NUCLEOTIDE SEQUENCE [LARGE SCALE GENOMIC DNA]</scope>
    <source>
        <strain evidence="4">cv. Williams 82</strain>
        <tissue evidence="3">Callus</tissue>
    </source>
</reference>
<keyword evidence="2" id="KW-0812">Transmembrane</keyword>
<dbReference type="GO" id="GO:0016020">
    <property type="term" value="C:membrane"/>
    <property type="evidence" value="ECO:0007669"/>
    <property type="project" value="InterPro"/>
</dbReference>
<dbReference type="GO" id="GO:0008643">
    <property type="term" value="P:carbohydrate transport"/>
    <property type="evidence" value="ECO:0007669"/>
    <property type="project" value="InterPro"/>
</dbReference>
<feature type="transmembrane region" description="Helical" evidence="2">
    <location>
        <begin position="213"/>
        <end position="236"/>
    </location>
</feature>
<dbReference type="EMBL" id="CM000841">
    <property type="protein sequence ID" value="KRH43576.1"/>
    <property type="molecule type" value="Genomic_DNA"/>
</dbReference>
<dbReference type="PANTHER" id="PTHR11328:SF28">
    <property type="entry name" value="MAJOR FACILITATOR SUPERFAMILY DOMAIN-CONTAINING PROTEIN 12"/>
    <property type="match status" value="1"/>
</dbReference>
<dbReference type="Proteomes" id="UP000008827">
    <property type="component" value="Chromosome 8"/>
</dbReference>
<feature type="transmembrane region" description="Helical" evidence="2">
    <location>
        <begin position="159"/>
        <end position="176"/>
    </location>
</feature>
<dbReference type="PANTHER" id="PTHR11328">
    <property type="entry name" value="MAJOR FACILITATOR SUPERFAMILY DOMAIN-CONTAINING PROTEIN"/>
    <property type="match status" value="1"/>
</dbReference>
<dbReference type="InterPro" id="IPR036259">
    <property type="entry name" value="MFS_trans_sf"/>
</dbReference>
<evidence type="ECO:0000313" key="3">
    <source>
        <dbReference type="EMBL" id="KRH43576.1"/>
    </source>
</evidence>
<dbReference type="ExpressionAtlas" id="I1KTR4">
    <property type="expression patterns" value="baseline and differential"/>
</dbReference>
<gene>
    <name evidence="4" type="primary">LOC100784472</name>
    <name evidence="3" type="ORF">GLYMA_08G158600</name>
</gene>
<keyword evidence="2" id="KW-0472">Membrane</keyword>
<organism evidence="4">
    <name type="scientific">Glycine max</name>
    <name type="common">Soybean</name>
    <name type="synonym">Glycine hispida</name>
    <dbReference type="NCBI Taxonomy" id="3847"/>
    <lineage>
        <taxon>Eukaryota</taxon>
        <taxon>Viridiplantae</taxon>
        <taxon>Streptophyta</taxon>
        <taxon>Embryophyta</taxon>
        <taxon>Tracheophyta</taxon>
        <taxon>Spermatophyta</taxon>
        <taxon>Magnoliopsida</taxon>
        <taxon>eudicotyledons</taxon>
        <taxon>Gunneridae</taxon>
        <taxon>Pentapetalae</taxon>
        <taxon>rosids</taxon>
        <taxon>fabids</taxon>
        <taxon>Fabales</taxon>
        <taxon>Fabaceae</taxon>
        <taxon>Papilionoideae</taxon>
        <taxon>50 kb inversion clade</taxon>
        <taxon>NPAAA clade</taxon>
        <taxon>indigoferoid/millettioid clade</taxon>
        <taxon>Phaseoleae</taxon>
        <taxon>Glycine</taxon>
        <taxon>Glycine subgen. Soja</taxon>
    </lineage>
</organism>
<keyword evidence="2" id="KW-1133">Transmembrane helix</keyword>
<feature type="transmembrane region" description="Helical" evidence="2">
    <location>
        <begin position="320"/>
        <end position="338"/>
    </location>
</feature>
<protein>
    <recommendedName>
        <fullName evidence="6">Major facilitator superfamily associated domain-containing protein</fullName>
    </recommendedName>
</protein>
<feature type="transmembrane region" description="Helical" evidence="2">
    <location>
        <begin position="120"/>
        <end position="147"/>
    </location>
</feature>
<reference evidence="3" key="3">
    <citation type="submission" date="2018-07" db="EMBL/GenBank/DDBJ databases">
        <title>WGS assembly of Glycine max.</title>
        <authorList>
            <person name="Schmutz J."/>
            <person name="Cannon S."/>
            <person name="Schlueter J."/>
            <person name="Ma J."/>
            <person name="Mitros T."/>
            <person name="Nelson W."/>
            <person name="Hyten D."/>
            <person name="Song Q."/>
            <person name="Thelen J."/>
            <person name="Cheng J."/>
            <person name="Xu D."/>
            <person name="Hellsten U."/>
            <person name="May G."/>
            <person name="Yu Y."/>
            <person name="Sakurai T."/>
            <person name="Umezawa T."/>
            <person name="Bhattacharyya M."/>
            <person name="Sandhu D."/>
            <person name="Valliyodan B."/>
            <person name="Lindquist E."/>
            <person name="Peto M."/>
            <person name="Grant D."/>
            <person name="Shu S."/>
            <person name="Goodstein D."/>
            <person name="Barry K."/>
            <person name="Futrell-Griggs M."/>
            <person name="Abernathy B."/>
            <person name="Du J."/>
            <person name="Tian Z."/>
            <person name="Zhu L."/>
            <person name="Gill N."/>
            <person name="Joshi T."/>
            <person name="Libault M."/>
            <person name="Sethuraman A."/>
            <person name="Zhang X."/>
            <person name="Shinozaki K."/>
            <person name="Nguyen H."/>
            <person name="Wing R."/>
            <person name="Cregan P."/>
            <person name="Specht J."/>
            <person name="Grimwood J."/>
            <person name="Rokhsar D."/>
            <person name="Stacey G."/>
            <person name="Shoemaker R."/>
            <person name="Jackson S."/>
        </authorList>
    </citation>
    <scope>NUCLEOTIDE SEQUENCE</scope>
    <source>
        <tissue evidence="3">Callus</tissue>
    </source>
</reference>